<keyword evidence="2" id="KW-0808">Transferase</keyword>
<dbReference type="GO" id="GO:0032259">
    <property type="term" value="P:methylation"/>
    <property type="evidence" value="ECO:0007669"/>
    <property type="project" value="UniProtKB-KW"/>
</dbReference>
<reference evidence="2 3" key="1">
    <citation type="submission" date="2024-01" db="EMBL/GenBank/DDBJ databases">
        <title>The complete chloroplast genome sequence of Lithospermum erythrorhizon: insights into the phylogenetic relationship among Boraginaceae species and the maternal lineages of purple gromwells.</title>
        <authorList>
            <person name="Okada T."/>
            <person name="Watanabe K."/>
        </authorList>
    </citation>
    <scope>NUCLEOTIDE SEQUENCE [LARGE SCALE GENOMIC DNA]</scope>
</reference>
<dbReference type="Proteomes" id="UP001454036">
    <property type="component" value="Unassembled WGS sequence"/>
</dbReference>
<dbReference type="PANTHER" id="PTHR34208:SF5">
    <property type="entry name" value="OS01G0144000 PROTEIN"/>
    <property type="match status" value="1"/>
</dbReference>
<comment type="caution">
    <text evidence="2">The sequence shown here is derived from an EMBL/GenBank/DDBJ whole genome shotgun (WGS) entry which is preliminary data.</text>
</comment>
<dbReference type="GO" id="GO:0008168">
    <property type="term" value="F:methyltransferase activity"/>
    <property type="evidence" value="ECO:0007669"/>
    <property type="project" value="UniProtKB-KW"/>
</dbReference>
<protein>
    <submittedName>
        <fullName evidence="2">Methyltransferase</fullName>
    </submittedName>
</protein>
<name>A0AAV3NTU9_LITER</name>
<organism evidence="2 3">
    <name type="scientific">Lithospermum erythrorhizon</name>
    <name type="common">Purple gromwell</name>
    <name type="synonym">Lithospermum officinale var. erythrorhizon</name>
    <dbReference type="NCBI Taxonomy" id="34254"/>
    <lineage>
        <taxon>Eukaryota</taxon>
        <taxon>Viridiplantae</taxon>
        <taxon>Streptophyta</taxon>
        <taxon>Embryophyta</taxon>
        <taxon>Tracheophyta</taxon>
        <taxon>Spermatophyta</taxon>
        <taxon>Magnoliopsida</taxon>
        <taxon>eudicotyledons</taxon>
        <taxon>Gunneridae</taxon>
        <taxon>Pentapetalae</taxon>
        <taxon>asterids</taxon>
        <taxon>lamiids</taxon>
        <taxon>Boraginales</taxon>
        <taxon>Boraginaceae</taxon>
        <taxon>Boraginoideae</taxon>
        <taxon>Lithospermeae</taxon>
        <taxon>Lithospermum</taxon>
    </lineage>
</organism>
<evidence type="ECO:0000313" key="3">
    <source>
        <dbReference type="Proteomes" id="UP001454036"/>
    </source>
</evidence>
<keyword evidence="1" id="KW-1133">Transmembrane helix</keyword>
<evidence type="ECO:0000313" key="2">
    <source>
        <dbReference type="EMBL" id="GAA0142829.1"/>
    </source>
</evidence>
<proteinExistence type="predicted"/>
<keyword evidence="2" id="KW-0489">Methyltransferase</keyword>
<keyword evidence="1" id="KW-0812">Transmembrane</keyword>
<dbReference type="InterPro" id="IPR044689">
    <property type="entry name" value="CGR2/3"/>
</dbReference>
<dbReference type="Gene3D" id="3.40.50.150">
    <property type="entry name" value="Vaccinia Virus protein VP39"/>
    <property type="match status" value="1"/>
</dbReference>
<feature type="transmembrane region" description="Helical" evidence="1">
    <location>
        <begin position="32"/>
        <end position="50"/>
    </location>
</feature>
<dbReference type="GO" id="GO:0045488">
    <property type="term" value="P:pectin metabolic process"/>
    <property type="evidence" value="ECO:0007669"/>
    <property type="project" value="InterPro"/>
</dbReference>
<evidence type="ECO:0000256" key="1">
    <source>
        <dbReference type="SAM" id="Phobius"/>
    </source>
</evidence>
<gene>
    <name evidence="2" type="ORF">LIER_03642</name>
</gene>
<dbReference type="EMBL" id="BAABME010000445">
    <property type="protein sequence ID" value="GAA0142829.1"/>
    <property type="molecule type" value="Genomic_DNA"/>
</dbReference>
<dbReference type="SUPFAM" id="SSF53335">
    <property type="entry name" value="S-adenosyl-L-methionine-dependent methyltransferases"/>
    <property type="match status" value="1"/>
</dbReference>
<sequence length="259" mass="28486">MSRRPTTARRPADGGSIPFVGSFHPKSRPSPILSVGLVIVGALLVVGYIYHGSGGRYDLEAFNRLEGGSCAVEILSALPFLKKAYGDGMKKVLHVGSDTCSVVSNLLKEDDTEAWGIEPYELDDVDGNCKSLVRKGLVRAADIKFSLPYRAKSFSIAIVSDALDYLSPKYLNKTLPELARVAADGVVMFSGYPGQQRAKMPELSKFGRPAKFRSSSWWVRFFVQSNLEENEAAIKKFEQAAAKKSYKPACQVFHLKAYH</sequence>
<keyword evidence="1" id="KW-0472">Membrane</keyword>
<dbReference type="InterPro" id="IPR029063">
    <property type="entry name" value="SAM-dependent_MTases_sf"/>
</dbReference>
<dbReference type="AlphaFoldDB" id="A0AAV3NTU9"/>
<accession>A0AAV3NTU9</accession>
<keyword evidence="3" id="KW-1185">Reference proteome</keyword>
<dbReference type="PANTHER" id="PTHR34208">
    <property type="entry name" value="S-ADENOSYL-L-METHIONINE-DEPENDENT METHYLTRANSFERASE-RELATED"/>
    <property type="match status" value="1"/>
</dbReference>